<evidence type="ECO:0000259" key="8">
    <source>
        <dbReference type="PROSITE" id="PS50275"/>
    </source>
</evidence>
<organism evidence="9 10">
    <name type="scientific">Dreissena polymorpha</name>
    <name type="common">Zebra mussel</name>
    <name type="synonym">Mytilus polymorpha</name>
    <dbReference type="NCBI Taxonomy" id="45954"/>
    <lineage>
        <taxon>Eukaryota</taxon>
        <taxon>Metazoa</taxon>
        <taxon>Spiralia</taxon>
        <taxon>Lophotrochozoa</taxon>
        <taxon>Mollusca</taxon>
        <taxon>Bivalvia</taxon>
        <taxon>Autobranchia</taxon>
        <taxon>Heteroconchia</taxon>
        <taxon>Euheterodonta</taxon>
        <taxon>Imparidentia</taxon>
        <taxon>Neoheterodontei</taxon>
        <taxon>Myida</taxon>
        <taxon>Dreissenoidea</taxon>
        <taxon>Dreissenidae</taxon>
        <taxon>Dreissena</taxon>
    </lineage>
</organism>
<dbReference type="OrthoDB" id="405996at2759"/>
<dbReference type="PROSITE" id="PS50275">
    <property type="entry name" value="SAC"/>
    <property type="match status" value="1"/>
</dbReference>
<dbReference type="GO" id="GO:0004438">
    <property type="term" value="F:phosphatidylinositol-3-phosphate phosphatase activity"/>
    <property type="evidence" value="ECO:0007669"/>
    <property type="project" value="UniProtKB-EC"/>
</dbReference>
<evidence type="ECO:0000256" key="4">
    <source>
        <dbReference type="ARBA" id="ARBA00040795"/>
    </source>
</evidence>
<keyword evidence="7" id="KW-0812">Transmembrane</keyword>
<feature type="domain" description="SAC" evidence="8">
    <location>
        <begin position="121"/>
        <end position="449"/>
    </location>
</feature>
<evidence type="ECO:0000256" key="7">
    <source>
        <dbReference type="SAM" id="Phobius"/>
    </source>
</evidence>
<evidence type="ECO:0000256" key="6">
    <source>
        <dbReference type="ARBA" id="ARBA00041911"/>
    </source>
</evidence>
<evidence type="ECO:0000313" key="9">
    <source>
        <dbReference type="EMBL" id="KAH3768790.1"/>
    </source>
</evidence>
<comment type="caution">
    <text evidence="9">The sequence shown here is derived from an EMBL/GenBank/DDBJ whole genome shotgun (WGS) entry which is preliminary data.</text>
</comment>
<reference evidence="9" key="1">
    <citation type="journal article" date="2019" name="bioRxiv">
        <title>The Genome of the Zebra Mussel, Dreissena polymorpha: A Resource for Invasive Species Research.</title>
        <authorList>
            <person name="McCartney M.A."/>
            <person name="Auch B."/>
            <person name="Kono T."/>
            <person name="Mallez S."/>
            <person name="Zhang Y."/>
            <person name="Obille A."/>
            <person name="Becker A."/>
            <person name="Abrahante J.E."/>
            <person name="Garbe J."/>
            <person name="Badalamenti J.P."/>
            <person name="Herman A."/>
            <person name="Mangelson H."/>
            <person name="Liachko I."/>
            <person name="Sullivan S."/>
            <person name="Sone E.D."/>
            <person name="Koren S."/>
            <person name="Silverstein K.A.T."/>
            <person name="Beckman K.B."/>
            <person name="Gohl D.M."/>
        </authorList>
    </citation>
    <scope>NUCLEOTIDE SEQUENCE</scope>
    <source>
        <strain evidence="9">Duluth1</strain>
        <tissue evidence="9">Whole animal</tissue>
    </source>
</reference>
<evidence type="ECO:0000256" key="2">
    <source>
        <dbReference type="ARBA" id="ARBA00036631"/>
    </source>
</evidence>
<dbReference type="EC" id="3.1.3.64" evidence="1"/>
<proteinExistence type="predicted"/>
<feature type="transmembrane region" description="Helical" evidence="7">
    <location>
        <begin position="554"/>
        <end position="572"/>
    </location>
</feature>
<keyword evidence="7" id="KW-1133">Transmembrane helix</keyword>
<accession>A0A9D4DXT4</accession>
<feature type="transmembrane region" description="Helical" evidence="7">
    <location>
        <begin position="520"/>
        <end position="542"/>
    </location>
</feature>
<evidence type="ECO:0000256" key="1">
    <source>
        <dbReference type="ARBA" id="ARBA00013038"/>
    </source>
</evidence>
<dbReference type="AlphaFoldDB" id="A0A9D4DXT4"/>
<dbReference type="Proteomes" id="UP000828390">
    <property type="component" value="Unassembled WGS sequence"/>
</dbReference>
<evidence type="ECO:0000256" key="3">
    <source>
        <dbReference type="ARBA" id="ARBA00036807"/>
    </source>
</evidence>
<evidence type="ECO:0000313" key="10">
    <source>
        <dbReference type="Proteomes" id="UP000828390"/>
    </source>
</evidence>
<name>A0A9D4DXT4_DREPO</name>
<evidence type="ECO:0000256" key="5">
    <source>
        <dbReference type="ARBA" id="ARBA00041396"/>
    </source>
</evidence>
<dbReference type="PANTHER" id="PTHR45662:SF2">
    <property type="entry name" value="PHOSPHATIDYLINOSITOL-3-PHOSPHATASE SAC1"/>
    <property type="match status" value="1"/>
</dbReference>
<keyword evidence="7" id="KW-0472">Membrane</keyword>
<dbReference type="PANTHER" id="PTHR45662">
    <property type="entry name" value="PHOSPHATIDYLINOSITIDE PHOSPHATASE SAC1"/>
    <property type="match status" value="1"/>
</dbReference>
<comment type="catalytic activity">
    <reaction evidence="3">
        <text>a 1,2-diacyl-sn-glycero-3-phospho-(1D-myo-inositol 4-phosphate) + H2O = a 1,2-diacyl-sn-glycero-3-phospho-(1D-myo-inositol) + phosphate</text>
        <dbReference type="Rhea" id="RHEA:55652"/>
        <dbReference type="ChEBI" id="CHEBI:15377"/>
        <dbReference type="ChEBI" id="CHEBI:43474"/>
        <dbReference type="ChEBI" id="CHEBI:57880"/>
        <dbReference type="ChEBI" id="CHEBI:58178"/>
    </reaction>
    <physiologicalReaction direction="left-to-right" evidence="3">
        <dbReference type="Rhea" id="RHEA:55653"/>
    </physiologicalReaction>
</comment>
<protein>
    <recommendedName>
        <fullName evidence="4">Phosphatidylinositol-3-phosphatase SAC1</fullName>
        <ecNumber evidence="1">3.1.3.64</ecNumber>
    </recommendedName>
    <alternativeName>
        <fullName evidence="6">Phosphatidylinositol-4-phosphate phosphatase</fullName>
    </alternativeName>
    <alternativeName>
        <fullName evidence="5">Suppressor of actin mutations 1-like protein</fullName>
    </alternativeName>
</protein>
<reference evidence="9" key="2">
    <citation type="submission" date="2020-11" db="EMBL/GenBank/DDBJ databases">
        <authorList>
            <person name="McCartney M.A."/>
            <person name="Auch B."/>
            <person name="Kono T."/>
            <person name="Mallez S."/>
            <person name="Becker A."/>
            <person name="Gohl D.M."/>
            <person name="Silverstein K.A.T."/>
            <person name="Koren S."/>
            <person name="Bechman K.B."/>
            <person name="Herman A."/>
            <person name="Abrahante J.E."/>
            <person name="Garbe J."/>
        </authorList>
    </citation>
    <scope>NUCLEOTIDE SEQUENCE</scope>
    <source>
        <strain evidence="9">Duluth1</strain>
        <tissue evidence="9">Whole animal</tissue>
    </source>
</reference>
<dbReference type="EMBL" id="JAIWYP010000009">
    <property type="protein sequence ID" value="KAH3768790.1"/>
    <property type="molecule type" value="Genomic_DNA"/>
</dbReference>
<keyword evidence="10" id="KW-1185">Reference proteome</keyword>
<sequence>MAVHESLRLHITTDEFLFEPIDTGENELLVIDRVTQEISLRSNAGPIPSNAETFTVCGIMGVIRLTAGPYLIVITQKEKVGEIRGHMIWKVKATQLHSYKRTMFHLTEKQNRDNSVYLSMVENVLRTENYYFSSTYDITHSLQRLHNTSPEFISMPLHERADARFMWNGHVLRELTQQAELARYCLPVLHGFVSINSPVVNNKSVDYILISRRSVYRAGTRFNVRGLDNEGQVANFVETEQIVIHNDTSCSFVQTRGSIPLYWSQRPNLKYMPQAQLRSQNHIEGLQRHFDDQVFRYGDQVIVNLVNSKGHEGRLEKALANTLEGFKKPRVRYEYFDFHHECRKMRWDRLSVLLSRLEETRKQFGYFVVSSDGIPSSLQEGVFRTNCMDCLDRTNVVQGMLGQVSLEEQLQVLGVTDKHRKLEDLSQFKSLFNNVWADNADAISKQYAGTGALKTDFTRKGKRTQVGMMMDGWNSMIRYFKNNFGDGFRQDSIDLFLGNYEVEENEGVARPSPLQTDRDWKFYAIPVIFLIAMAMCMISILLPDEHVSEQLMYVLFWGVASAVSVAVMYRYGSEFVDQPKLVHTKVKTD</sequence>
<dbReference type="Pfam" id="PF02383">
    <property type="entry name" value="Syja_N"/>
    <property type="match status" value="1"/>
</dbReference>
<dbReference type="GO" id="GO:0005783">
    <property type="term" value="C:endoplasmic reticulum"/>
    <property type="evidence" value="ECO:0007669"/>
    <property type="project" value="TreeGrafter"/>
</dbReference>
<comment type="catalytic activity">
    <reaction evidence="2">
        <text>a 1,2-diacyl-sn-glycero-3-phospho-(1D-myo-inositol-3-phosphate) + H2O = a 1,2-diacyl-sn-glycero-3-phospho-(1D-myo-inositol) + phosphate</text>
        <dbReference type="Rhea" id="RHEA:12316"/>
        <dbReference type="ChEBI" id="CHEBI:15377"/>
        <dbReference type="ChEBI" id="CHEBI:43474"/>
        <dbReference type="ChEBI" id="CHEBI:57880"/>
        <dbReference type="ChEBI" id="CHEBI:58088"/>
        <dbReference type="EC" id="3.1.3.64"/>
    </reaction>
    <physiologicalReaction direction="left-to-right" evidence="2">
        <dbReference type="Rhea" id="RHEA:12317"/>
    </physiologicalReaction>
</comment>
<dbReference type="GO" id="GO:0046856">
    <property type="term" value="P:phosphatidylinositol dephosphorylation"/>
    <property type="evidence" value="ECO:0007669"/>
    <property type="project" value="TreeGrafter"/>
</dbReference>
<dbReference type="InterPro" id="IPR002013">
    <property type="entry name" value="SAC_dom"/>
</dbReference>
<gene>
    <name evidence="9" type="ORF">DPMN_170007</name>
</gene>
<dbReference type="GO" id="GO:0043812">
    <property type="term" value="F:phosphatidylinositol-4-phosphate phosphatase activity"/>
    <property type="evidence" value="ECO:0007669"/>
    <property type="project" value="TreeGrafter"/>
</dbReference>